<dbReference type="InterPro" id="IPR002105">
    <property type="entry name" value="Dockerin_1_rpt"/>
</dbReference>
<dbReference type="InterPro" id="IPR053139">
    <property type="entry name" value="Surface_bspA-like"/>
</dbReference>
<dbReference type="PANTHER" id="PTHR45661:SF3">
    <property type="entry name" value="IG-LIKE DOMAIN-CONTAINING PROTEIN"/>
    <property type="match status" value="1"/>
</dbReference>
<dbReference type="RefSeq" id="WP_072950528.1">
    <property type="nucleotide sequence ID" value="NZ_FRCT01000006.1"/>
</dbReference>
<dbReference type="OrthoDB" id="1817428at2"/>
<dbReference type="PROSITE" id="PS00018">
    <property type="entry name" value="EF_HAND_1"/>
    <property type="match status" value="1"/>
</dbReference>
<evidence type="ECO:0000259" key="1">
    <source>
        <dbReference type="PROSITE" id="PS51766"/>
    </source>
</evidence>
<feature type="domain" description="Dockerin" evidence="1">
    <location>
        <begin position="1283"/>
        <end position="1359"/>
    </location>
</feature>
<dbReference type="CDD" id="cd14256">
    <property type="entry name" value="Dockerin_I"/>
    <property type="match status" value="1"/>
</dbReference>
<dbReference type="PANTHER" id="PTHR45661">
    <property type="entry name" value="SURFACE ANTIGEN"/>
    <property type="match status" value="1"/>
</dbReference>
<dbReference type="InterPro" id="IPR036439">
    <property type="entry name" value="Dockerin_dom_sf"/>
</dbReference>
<dbReference type="Gene3D" id="3.80.10.10">
    <property type="entry name" value="Ribonuclease Inhibitor"/>
    <property type="match status" value="2"/>
</dbReference>
<dbReference type="GO" id="GO:0000272">
    <property type="term" value="P:polysaccharide catabolic process"/>
    <property type="evidence" value="ECO:0007669"/>
    <property type="project" value="InterPro"/>
</dbReference>
<dbReference type="InterPro" id="IPR016134">
    <property type="entry name" value="Dockerin_dom"/>
</dbReference>
<dbReference type="InterPro" id="IPR018247">
    <property type="entry name" value="EF_Hand_1_Ca_BS"/>
</dbReference>
<organism evidence="2 3">
    <name type="scientific">Ruminococcus flavefaciens</name>
    <dbReference type="NCBI Taxonomy" id="1265"/>
    <lineage>
        <taxon>Bacteria</taxon>
        <taxon>Bacillati</taxon>
        <taxon>Bacillota</taxon>
        <taxon>Clostridia</taxon>
        <taxon>Eubacteriales</taxon>
        <taxon>Oscillospiraceae</taxon>
        <taxon>Ruminococcus</taxon>
    </lineage>
</organism>
<accession>A0A1M7JPH1</accession>
<dbReference type="SUPFAM" id="SSF63446">
    <property type="entry name" value="Type I dockerin domain"/>
    <property type="match status" value="1"/>
</dbReference>
<dbReference type="EMBL" id="FRCT01000006">
    <property type="protein sequence ID" value="SHM54447.1"/>
    <property type="molecule type" value="Genomic_DNA"/>
</dbReference>
<gene>
    <name evidence="2" type="ORF">SAMN04487860_106117</name>
</gene>
<dbReference type="Pfam" id="PF13306">
    <property type="entry name" value="LRR_5"/>
    <property type="match status" value="3"/>
</dbReference>
<evidence type="ECO:0000313" key="3">
    <source>
        <dbReference type="Proteomes" id="UP000184394"/>
    </source>
</evidence>
<dbReference type="SUPFAM" id="SSF52058">
    <property type="entry name" value="L domain-like"/>
    <property type="match status" value="1"/>
</dbReference>
<dbReference type="InterPro" id="IPR032675">
    <property type="entry name" value="LRR_dom_sf"/>
</dbReference>
<protein>
    <submittedName>
        <fullName evidence="2">Leucine rich repeat-containing protein</fullName>
    </submittedName>
</protein>
<name>A0A1M7JPH1_RUMFL</name>
<dbReference type="GO" id="GO:0004553">
    <property type="term" value="F:hydrolase activity, hydrolyzing O-glycosyl compounds"/>
    <property type="evidence" value="ECO:0007669"/>
    <property type="project" value="InterPro"/>
</dbReference>
<dbReference type="Gene3D" id="3.40.50.12480">
    <property type="match status" value="1"/>
</dbReference>
<dbReference type="InterPro" id="IPR026906">
    <property type="entry name" value="LRR_5"/>
</dbReference>
<dbReference type="PROSITE" id="PS51766">
    <property type="entry name" value="DOCKERIN"/>
    <property type="match status" value="1"/>
</dbReference>
<dbReference type="Gene3D" id="1.10.1330.10">
    <property type="entry name" value="Dockerin domain"/>
    <property type="match status" value="1"/>
</dbReference>
<reference evidence="2 3" key="1">
    <citation type="submission" date="2016-11" db="EMBL/GenBank/DDBJ databases">
        <authorList>
            <person name="Jaros S."/>
            <person name="Januszkiewicz K."/>
            <person name="Wedrychowicz H."/>
        </authorList>
    </citation>
    <scope>NUCLEOTIDE SEQUENCE [LARGE SCALE GENOMIC DNA]</scope>
    <source>
        <strain evidence="2 3">Y1</strain>
    </source>
</reference>
<evidence type="ECO:0000313" key="2">
    <source>
        <dbReference type="EMBL" id="SHM54447.1"/>
    </source>
</evidence>
<dbReference type="Pfam" id="PF00404">
    <property type="entry name" value="Dockerin_1"/>
    <property type="match status" value="1"/>
</dbReference>
<dbReference type="Proteomes" id="UP000184394">
    <property type="component" value="Unassembled WGS sequence"/>
</dbReference>
<sequence length="1359" mass="151785">MIKRVISGLLSAVMGTVLITTDFNTAQQLSNAKISNEENTFVNDNMSINATNTLGNYISYAMQQKEQPQKMSYQCVSDYNYDVGFAEFDIETKRLLVYSSQPSDAKVSVIFKNEDTGEAAFTAEYEAKQGKDTINTYDVEIAEFPEFFTIDIMLFNNFNTPVCNPYTITTYTRFVQEMKATDIYDYEEEYVVNLDEDETTNFVILSEDTIQGETTEDTNILVSADYENDQYVFEHIDDTIRYLDKGDHFFIRPTENDIITLSVSDITIDGDRATLTGDGNTDGIFDVIKIETQADDISNAVVNEEDIPDNMEYNGIVEDENGKKALKYSFFEEYSYDAIAVNNTVKEEVVYKFDPDGDEPEEVDLSKPNWSNTKIDNKQKQKKLKADPSVTGQLKFSAEFGFQFYQKGFHLEFEIKFSPSFAIEVEVGCKITAPLYSSPNPIGWVVIPGLWFGVKPEITLTADGKIKYSKTYGFVNIWSLDTSRDDWFKHTCTPVEDAGYNVTKIEADISITIDAQPQFWLFSEHVAAIKLSIPLEFGIKCSTNNLSDNGVLRSDKSPLTMFFQDQYNDIFGFNFDKDTVHSCGLCLSFKPYVSFKIEFVLKIKCIPFTDDIKATILELDTRKSHNEDIKNFKIYYSISHNEKDFGDCPYKAYKTTFDLNGSMEVPDAGAEVTVDGIKGLTDMDGIVKFYCENGTHSYSVSVDGKEIKSGSFTIDNAVKFITISLVEEKEDSSDGDKIVITEPVVTGFNMPSHVEEIPEMPKERICMESGRLGDQIFYFIYPNGEMNIHGTGEMYDNAPSITNISKVTTAYFIDTSPENGEYITSISNGLFKGAENLETVYLSNEITKIGNEAFDGCTNLKYFRYGGENDTTETLVLPEKLDSIGNSAFRNCSSAQISDLIIPDSVTYVGDLAFSNCFNINKITIGSLDLICNHPLYSILNSDECDDTYYSQLGTYLPYSLKTIVVKDGDTIPNKAFYMMSGIEEIDLPEGITSISNEAFYGCSKANFDCKKLFENVETIGASAFYNCKKAEFGDLTFSDSTKTIGSNAFYGCKGIKSLVIPETVDTVMAGAFGSCSGIKSIIIESENTNFKGLGNWGIKQIFVGCDSLETIQYPIISTSDSDKKYIIGALFQESENGNVIIPASLKTIIITQGTEIDNNTFWGLQEKNITKVVLPDTIEKIGSDSLRNFTGLEEIVIPQNVTEIGLRAFQKCNSLKKVYLHDNIKHIGEAAFEECTGIEEVNYEGSDEQWNDIIIEDRNDPIKRGNVKVNFNVPAPTEDTPVEWVSGDANGDGEIDMSDIVLIMQALANPDRYGVNGTDPTHITENGFKYGDVNGDGLTVKDAQHIQLYLLGKISSLV</sequence>
<proteinExistence type="predicted"/>